<dbReference type="RefSeq" id="WP_237854483.1">
    <property type="nucleotide sequence ID" value="NZ_JAKLWS010000012.1"/>
</dbReference>
<dbReference type="InterPro" id="IPR004143">
    <property type="entry name" value="BPL_LPL_catalytic"/>
</dbReference>
<dbReference type="Gene3D" id="3.30.930.10">
    <property type="entry name" value="Bira Bifunctional Protein, Domain 2"/>
    <property type="match status" value="1"/>
</dbReference>
<feature type="domain" description="BPL/LPL catalytic" evidence="2">
    <location>
        <begin position="8"/>
        <end position="196"/>
    </location>
</feature>
<dbReference type="InterPro" id="IPR045864">
    <property type="entry name" value="aa-tRNA-synth_II/BPL/LPL"/>
</dbReference>
<comment type="caution">
    <text evidence="3">The sequence shown here is derived from an EMBL/GenBank/DDBJ whole genome shotgun (WGS) entry which is preliminary data.</text>
</comment>
<dbReference type="PANTHER" id="PTHR12835:SF5">
    <property type="entry name" value="BIOTIN--PROTEIN LIGASE"/>
    <property type="match status" value="1"/>
</dbReference>
<dbReference type="GO" id="GO:0004077">
    <property type="term" value="F:biotin--[biotin carboxyl-carrier protein] ligase activity"/>
    <property type="evidence" value="ECO:0007669"/>
    <property type="project" value="UniProtKB-EC"/>
</dbReference>
<reference evidence="3" key="1">
    <citation type="submission" date="2022-01" db="EMBL/GenBank/DDBJ databases">
        <authorList>
            <person name="Wang Y."/>
        </authorList>
    </citation>
    <scope>NUCLEOTIDE SEQUENCE</scope>
    <source>
        <strain evidence="3">WB101</strain>
    </source>
</reference>
<dbReference type="EC" id="6.3.4.15" evidence="3"/>
<gene>
    <name evidence="3" type="ORF">L6773_11215</name>
</gene>
<dbReference type="NCBIfam" id="TIGR00121">
    <property type="entry name" value="birA_ligase"/>
    <property type="match status" value="1"/>
</dbReference>
<dbReference type="PANTHER" id="PTHR12835">
    <property type="entry name" value="BIOTIN PROTEIN LIGASE"/>
    <property type="match status" value="1"/>
</dbReference>
<dbReference type="SUPFAM" id="SSF55681">
    <property type="entry name" value="Class II aaRS and biotin synthetases"/>
    <property type="match status" value="1"/>
</dbReference>
<dbReference type="Pfam" id="PF03099">
    <property type="entry name" value="BPL_LplA_LipB"/>
    <property type="match status" value="1"/>
</dbReference>
<evidence type="ECO:0000313" key="4">
    <source>
        <dbReference type="Proteomes" id="UP001165366"/>
    </source>
</evidence>
<dbReference type="CDD" id="cd16442">
    <property type="entry name" value="BPL"/>
    <property type="match status" value="1"/>
</dbReference>
<dbReference type="EMBL" id="JAKLWS010000012">
    <property type="protein sequence ID" value="MCG2589140.1"/>
    <property type="molecule type" value="Genomic_DNA"/>
</dbReference>
<proteinExistence type="predicted"/>
<dbReference type="Proteomes" id="UP001165366">
    <property type="component" value="Unassembled WGS sequence"/>
</dbReference>
<keyword evidence="1 3" id="KW-0436">Ligase</keyword>
<organism evidence="3 4">
    <name type="scientific">Rhodohalobacter sulfatireducens</name>
    <dbReference type="NCBI Taxonomy" id="2911366"/>
    <lineage>
        <taxon>Bacteria</taxon>
        <taxon>Pseudomonadati</taxon>
        <taxon>Balneolota</taxon>
        <taxon>Balneolia</taxon>
        <taxon>Balneolales</taxon>
        <taxon>Balneolaceae</taxon>
        <taxon>Rhodohalobacter</taxon>
    </lineage>
</organism>
<dbReference type="PROSITE" id="PS51733">
    <property type="entry name" value="BPL_LPL_CATALYTIC"/>
    <property type="match status" value="1"/>
</dbReference>
<dbReference type="InterPro" id="IPR004408">
    <property type="entry name" value="Biotin_CoA_COase_ligase"/>
</dbReference>
<evidence type="ECO:0000313" key="3">
    <source>
        <dbReference type="EMBL" id="MCG2589140.1"/>
    </source>
</evidence>
<evidence type="ECO:0000256" key="1">
    <source>
        <dbReference type="ARBA" id="ARBA00022598"/>
    </source>
</evidence>
<name>A0ABS9KE86_9BACT</name>
<evidence type="ECO:0000259" key="2">
    <source>
        <dbReference type="PROSITE" id="PS51733"/>
    </source>
</evidence>
<reference evidence="3" key="2">
    <citation type="submission" date="2024-05" db="EMBL/GenBank/DDBJ databases">
        <title>Rhodohalobacter halophilus gen. nov., sp. nov., a moderately halophilic member of the family Balneolaceae.</title>
        <authorList>
            <person name="Xia J."/>
        </authorList>
    </citation>
    <scope>NUCLEOTIDE SEQUENCE</scope>
    <source>
        <strain evidence="3">WB101</strain>
    </source>
</reference>
<sequence length="276" mass="31710">MSAKFDVERFSHMLQTSWLGHEFIYLEKTDSTNSYLKKIPSRELIHGTVTLTDHQEKGRGQYERRWEAEPFKNLTFTIAFRPKLSDRFNLLSLAVAYSITEVLEEYLEDSVCLKWPNDILINGKKIGGLLTECTFNGSKPDRVLIGLGLNVGQTEFSNEINSIATSLKREANHSVEREELLNKILLSIENVYHRWHKQDEILKQDISKKILGYGEWVDIDVNGVVPNQKFKFIGVNSNGELLMLNEQLDVNKFIYEQVRIITGHQIVSQPGKNPSV</sequence>
<keyword evidence="4" id="KW-1185">Reference proteome</keyword>
<protein>
    <submittedName>
        <fullName evidence="3">Biotin--[acetyl-CoA-carboxylase] ligase</fullName>
        <ecNumber evidence="3">6.3.4.15</ecNumber>
    </submittedName>
</protein>
<accession>A0ABS9KE86</accession>